<feature type="domain" description="Plastocyanin-like" evidence="4">
    <location>
        <begin position="190"/>
        <end position="281"/>
    </location>
</feature>
<name>A0A1I6MLW4_9BACT</name>
<reference evidence="7 8" key="1">
    <citation type="submission" date="2016-10" db="EMBL/GenBank/DDBJ databases">
        <authorList>
            <person name="de Groot N.N."/>
        </authorList>
    </citation>
    <scope>NUCLEOTIDE SEQUENCE [LARGE SCALE GENOMIC DNA]</scope>
    <source>
        <strain evidence="7 8">DSM 21001</strain>
    </source>
</reference>
<keyword evidence="2" id="KW-0560">Oxidoreductase</keyword>
<dbReference type="Proteomes" id="UP000199024">
    <property type="component" value="Unassembled WGS sequence"/>
</dbReference>
<keyword evidence="7" id="KW-0167">Capsid protein</keyword>
<feature type="domain" description="Plastocyanin-like" evidence="5">
    <location>
        <begin position="348"/>
        <end position="455"/>
    </location>
</feature>
<dbReference type="InterPro" id="IPR011706">
    <property type="entry name" value="Cu-oxidase_C"/>
</dbReference>
<dbReference type="GO" id="GO:0051301">
    <property type="term" value="P:cell division"/>
    <property type="evidence" value="ECO:0007669"/>
    <property type="project" value="UniProtKB-KW"/>
</dbReference>
<keyword evidence="7" id="KW-0946">Virion</keyword>
<dbReference type="SUPFAM" id="SSF49503">
    <property type="entry name" value="Cupredoxins"/>
    <property type="match status" value="3"/>
</dbReference>
<evidence type="ECO:0000259" key="6">
    <source>
        <dbReference type="Pfam" id="PF07732"/>
    </source>
</evidence>
<evidence type="ECO:0000259" key="4">
    <source>
        <dbReference type="Pfam" id="PF00394"/>
    </source>
</evidence>
<keyword evidence="7" id="KW-0131">Cell cycle</keyword>
<dbReference type="Pfam" id="PF07732">
    <property type="entry name" value="Cu-oxidase_3"/>
    <property type="match status" value="1"/>
</dbReference>
<evidence type="ECO:0000256" key="3">
    <source>
        <dbReference type="ARBA" id="ARBA00023008"/>
    </source>
</evidence>
<evidence type="ECO:0000256" key="1">
    <source>
        <dbReference type="ARBA" id="ARBA00022723"/>
    </source>
</evidence>
<dbReference type="Pfam" id="PF00394">
    <property type="entry name" value="Cu-oxidase"/>
    <property type="match status" value="1"/>
</dbReference>
<evidence type="ECO:0000256" key="2">
    <source>
        <dbReference type="ARBA" id="ARBA00023002"/>
    </source>
</evidence>
<sequence>MFDQAPPPAMTRRRFTQLSGLATGSLLIPGIAHGTGDSEIALEIAPYTLEASPKHHIRTLAYNGQVPGPLLRMREGREQSVVIRNSSPSPEVVHWHGLTLPSEIDGAMEEGTPMIAPGATVRYGMKPDPAGFRWYHTHTFAGKNLTKAQYSGLHGFLLIEGSESPGAYDREVFLALHDWGGRLMGGDDGSMNPIYDFATINGKMLGFGEPVRVKHGERVLVHVLNSSPTEVHWVSFSGHSFEVIALDGNSLPQSRSVSMLRLAPAERVSAIVAMNHPGVWILGEVRKHVQAIGMGIVFEYANSSGKPVWNQPDDLVWDYQQFAGKAAEPKDAATAKRINLVFDAKFQGHGNQELWRINGQSYPQKNSPILQAGQRYRLVMKNDSMDDHPIHLHRHTFEVRRVDGSAELHGLHKDVVLVRAASTAEVEFVANNPGKTLFHCHQQDHMDRGFMMVFDYA</sequence>
<dbReference type="RefSeq" id="WP_089840030.1">
    <property type="nucleotide sequence ID" value="NZ_FOZL01000001.1"/>
</dbReference>
<gene>
    <name evidence="7" type="ORF">SAMN05421771_2955</name>
</gene>
<feature type="domain" description="Plastocyanin-like" evidence="6">
    <location>
        <begin position="55"/>
        <end position="162"/>
    </location>
</feature>
<dbReference type="Pfam" id="PF07731">
    <property type="entry name" value="Cu-oxidase_2"/>
    <property type="match status" value="1"/>
</dbReference>
<dbReference type="InterPro" id="IPR008972">
    <property type="entry name" value="Cupredoxin"/>
</dbReference>
<keyword evidence="7" id="KW-0132">Cell division</keyword>
<dbReference type="InterPro" id="IPR045087">
    <property type="entry name" value="Cu-oxidase_fam"/>
</dbReference>
<keyword evidence="1" id="KW-0479">Metal-binding</keyword>
<evidence type="ECO:0000313" key="7">
    <source>
        <dbReference type="EMBL" id="SFS16693.1"/>
    </source>
</evidence>
<evidence type="ECO:0000259" key="5">
    <source>
        <dbReference type="Pfam" id="PF07731"/>
    </source>
</evidence>
<protein>
    <submittedName>
        <fullName evidence="7">Multicopper oxidase with three cupredoxin domains (Includes cell division protein FtsP and spore coat protein CotA)</fullName>
    </submittedName>
</protein>
<dbReference type="GO" id="GO:0005507">
    <property type="term" value="F:copper ion binding"/>
    <property type="evidence" value="ECO:0007669"/>
    <property type="project" value="InterPro"/>
</dbReference>
<accession>A0A1I6MLW4</accession>
<dbReference type="AlphaFoldDB" id="A0A1I6MLW4"/>
<dbReference type="InterPro" id="IPR001117">
    <property type="entry name" value="Cu-oxidase_2nd"/>
</dbReference>
<dbReference type="InterPro" id="IPR011707">
    <property type="entry name" value="Cu-oxidase-like_N"/>
</dbReference>
<keyword evidence="8" id="KW-1185">Reference proteome</keyword>
<keyword evidence="3" id="KW-0186">Copper</keyword>
<dbReference type="OrthoDB" id="9757546at2"/>
<organism evidence="7 8">
    <name type="scientific">Granulicella pectinivorans</name>
    <dbReference type="NCBI Taxonomy" id="474950"/>
    <lineage>
        <taxon>Bacteria</taxon>
        <taxon>Pseudomonadati</taxon>
        <taxon>Acidobacteriota</taxon>
        <taxon>Terriglobia</taxon>
        <taxon>Terriglobales</taxon>
        <taxon>Acidobacteriaceae</taxon>
        <taxon>Granulicella</taxon>
    </lineage>
</organism>
<evidence type="ECO:0000313" key="8">
    <source>
        <dbReference type="Proteomes" id="UP000199024"/>
    </source>
</evidence>
<dbReference type="Gene3D" id="2.60.40.420">
    <property type="entry name" value="Cupredoxins - blue copper proteins"/>
    <property type="match status" value="3"/>
</dbReference>
<dbReference type="GO" id="GO:0016491">
    <property type="term" value="F:oxidoreductase activity"/>
    <property type="evidence" value="ECO:0007669"/>
    <property type="project" value="UniProtKB-KW"/>
</dbReference>
<proteinExistence type="predicted"/>
<dbReference type="STRING" id="474950.SAMN05421771_2955"/>
<dbReference type="PANTHER" id="PTHR11709">
    <property type="entry name" value="MULTI-COPPER OXIDASE"/>
    <property type="match status" value="1"/>
</dbReference>
<dbReference type="EMBL" id="FOZL01000001">
    <property type="protein sequence ID" value="SFS16693.1"/>
    <property type="molecule type" value="Genomic_DNA"/>
</dbReference>
<dbReference type="PANTHER" id="PTHR11709:SF394">
    <property type="entry name" value="FI03373P-RELATED"/>
    <property type="match status" value="1"/>
</dbReference>